<evidence type="ECO:0000256" key="2">
    <source>
        <dbReference type="SAM" id="MobiDB-lite"/>
    </source>
</evidence>
<keyword evidence="5" id="KW-1185">Reference proteome</keyword>
<dbReference type="PANTHER" id="PTHR47336:SF2">
    <property type="entry name" value="TRANSCRIPTION FACTOR HMS1-RELATED"/>
    <property type="match status" value="1"/>
</dbReference>
<dbReference type="InterPro" id="IPR011598">
    <property type="entry name" value="bHLH_dom"/>
</dbReference>
<evidence type="ECO:0000256" key="1">
    <source>
        <dbReference type="SAM" id="Coils"/>
    </source>
</evidence>
<feature type="compositionally biased region" description="Polar residues" evidence="2">
    <location>
        <begin position="106"/>
        <end position="131"/>
    </location>
</feature>
<comment type="caution">
    <text evidence="4">The sequence shown here is derived from an EMBL/GenBank/DDBJ whole genome shotgun (WGS) entry which is preliminary data.</text>
</comment>
<proteinExistence type="predicted"/>
<evidence type="ECO:0000313" key="4">
    <source>
        <dbReference type="EMBL" id="KAK4070047.1"/>
    </source>
</evidence>
<dbReference type="Gene3D" id="4.10.280.10">
    <property type="entry name" value="Helix-loop-helix DNA-binding domain"/>
    <property type="match status" value="1"/>
</dbReference>
<keyword evidence="1" id="KW-0175">Coiled coil</keyword>
<dbReference type="InterPro" id="IPR052099">
    <property type="entry name" value="Regulatory_TF_Diverse"/>
</dbReference>
<feature type="coiled-coil region" evidence="1">
    <location>
        <begin position="251"/>
        <end position="285"/>
    </location>
</feature>
<evidence type="ECO:0000259" key="3">
    <source>
        <dbReference type="PROSITE" id="PS50888"/>
    </source>
</evidence>
<feature type="region of interest" description="Disordered" evidence="2">
    <location>
        <begin position="1"/>
        <end position="22"/>
    </location>
</feature>
<dbReference type="PANTHER" id="PTHR47336">
    <property type="entry name" value="TRANSCRIPTION FACTOR HMS1-RELATED"/>
    <property type="match status" value="1"/>
</dbReference>
<dbReference type="InterPro" id="IPR036638">
    <property type="entry name" value="HLH_DNA-bd_sf"/>
</dbReference>
<reference evidence="4 5" key="1">
    <citation type="journal article" date="2024" name="Microbiol. Resour. Announc.">
        <title>Genome annotations for the ascomycete fungi Trichoderma harzianum, Trichoderma aggressivum, and Purpureocillium lilacinum.</title>
        <authorList>
            <person name="Beijen E.P.W."/>
            <person name="Ohm R.A."/>
        </authorList>
    </citation>
    <scope>NUCLEOTIDE SEQUENCE [LARGE SCALE GENOMIC DNA]</scope>
    <source>
        <strain evidence="4 5">CBS 150709</strain>
    </source>
</reference>
<accession>A0ABR0BE21</accession>
<feature type="region of interest" description="Disordered" evidence="2">
    <location>
        <begin position="92"/>
        <end position="181"/>
    </location>
</feature>
<evidence type="ECO:0000313" key="5">
    <source>
        <dbReference type="Proteomes" id="UP001287286"/>
    </source>
</evidence>
<gene>
    <name evidence="4" type="ORF">Purlil1_13556</name>
</gene>
<dbReference type="Pfam" id="PF00010">
    <property type="entry name" value="HLH"/>
    <property type="match status" value="1"/>
</dbReference>
<feature type="domain" description="BHLH" evidence="3">
    <location>
        <begin position="180"/>
        <end position="254"/>
    </location>
</feature>
<dbReference type="Proteomes" id="UP001287286">
    <property type="component" value="Unassembled WGS sequence"/>
</dbReference>
<dbReference type="EMBL" id="JAWRVI010000244">
    <property type="protein sequence ID" value="KAK4070047.1"/>
    <property type="molecule type" value="Genomic_DNA"/>
</dbReference>
<feature type="compositionally biased region" description="Basic and acidic residues" evidence="2">
    <location>
        <begin position="136"/>
        <end position="148"/>
    </location>
</feature>
<name>A0ABR0BE21_PURLI</name>
<dbReference type="SMART" id="SM00353">
    <property type="entry name" value="HLH"/>
    <property type="match status" value="1"/>
</dbReference>
<protein>
    <submittedName>
        <fullName evidence="4">Transcriptional regulator family: Helix-loop-helix</fullName>
    </submittedName>
</protein>
<sequence length="286" mass="31570">MELFQSIGHTADEKPPPEVVSSLRSRRLRVTDRRVHKFQPDAQAQFDWEISVFDAANWNAADAASQPLYGSPIEVESLIDAFKEDSICTAPLNQDGATPPTIHVPDTSTQDNLPPTRNTQACAVTVNSPENASSDDSAKSDAEARQDLSPKLADLVGGKDTRKRKAAAGGDDGEGKKHPVKRATHNIIERRYRTNLEEKIAALRDSVPRSRIISMNVREGAGADQCDELHRPVPAHKLSKAMVFSKATDYIHELEKSNRRLLDENNALKERIAALEYRLSELATTS</sequence>
<organism evidence="4 5">
    <name type="scientific">Purpureocillium lilacinum</name>
    <name type="common">Paecilomyces lilacinus</name>
    <dbReference type="NCBI Taxonomy" id="33203"/>
    <lineage>
        <taxon>Eukaryota</taxon>
        <taxon>Fungi</taxon>
        <taxon>Dikarya</taxon>
        <taxon>Ascomycota</taxon>
        <taxon>Pezizomycotina</taxon>
        <taxon>Sordariomycetes</taxon>
        <taxon>Hypocreomycetidae</taxon>
        <taxon>Hypocreales</taxon>
        <taxon>Ophiocordycipitaceae</taxon>
        <taxon>Purpureocillium</taxon>
    </lineage>
</organism>
<dbReference type="SUPFAM" id="SSF47459">
    <property type="entry name" value="HLH, helix-loop-helix DNA-binding domain"/>
    <property type="match status" value="1"/>
</dbReference>
<dbReference type="PROSITE" id="PS50888">
    <property type="entry name" value="BHLH"/>
    <property type="match status" value="1"/>
</dbReference>